<dbReference type="EMBL" id="JAPWDV010000001">
    <property type="protein sequence ID" value="KAJ6221463.1"/>
    <property type="molecule type" value="Genomic_DNA"/>
</dbReference>
<name>A0A9Q0M7T1_BLOTA</name>
<dbReference type="GO" id="GO:0008270">
    <property type="term" value="F:zinc ion binding"/>
    <property type="evidence" value="ECO:0007669"/>
    <property type="project" value="UniProtKB-KW"/>
</dbReference>
<keyword evidence="9" id="KW-1185">Reference proteome</keyword>
<sequence>MVQRNEKPTKCPYCHGTGMETISNGPFIMRTTCRNCHGTRVHIKNPCKECHGQGVTQQRKKVQIPVPAGVDDGQSIRMKIGNKDLYITFRVGKSNYFRRDGPDIHSEVEISLSQALLGGTVDIQGLYENLSIKIPAGTGSHSRIRLTEKGISRINSYGKGDHYLHIKIKVPKTLNKKQRALALVLAELDDTGIKGTISGIVNTKEGRVIEGDAEFEEYVNMIKNAIEDVEDDKDKDKNSDRS</sequence>
<dbReference type="InterPro" id="IPR001305">
    <property type="entry name" value="HSP_DnaJ_Cys-rich_dom"/>
</dbReference>
<evidence type="ECO:0000256" key="2">
    <source>
        <dbReference type="ARBA" id="ARBA00022737"/>
    </source>
</evidence>
<dbReference type="FunFam" id="2.60.260.20:FF:000005">
    <property type="entry name" value="Chaperone protein dnaJ 1, mitochondrial"/>
    <property type="match status" value="1"/>
</dbReference>
<dbReference type="GO" id="GO:0043066">
    <property type="term" value="P:negative regulation of apoptotic process"/>
    <property type="evidence" value="ECO:0007669"/>
    <property type="project" value="TreeGrafter"/>
</dbReference>
<comment type="caution">
    <text evidence="8">The sequence shown here is derived from an EMBL/GenBank/DDBJ whole genome shotgun (WGS) entry which is preliminary data.</text>
</comment>
<keyword evidence="2" id="KW-0677">Repeat</keyword>
<organism evidence="8 9">
    <name type="scientific">Blomia tropicalis</name>
    <name type="common">Mite</name>
    <dbReference type="NCBI Taxonomy" id="40697"/>
    <lineage>
        <taxon>Eukaryota</taxon>
        <taxon>Metazoa</taxon>
        <taxon>Ecdysozoa</taxon>
        <taxon>Arthropoda</taxon>
        <taxon>Chelicerata</taxon>
        <taxon>Arachnida</taxon>
        <taxon>Acari</taxon>
        <taxon>Acariformes</taxon>
        <taxon>Sarcoptiformes</taxon>
        <taxon>Astigmata</taxon>
        <taxon>Glycyphagoidea</taxon>
        <taxon>Echimyopodidae</taxon>
        <taxon>Blomia</taxon>
    </lineage>
</organism>
<evidence type="ECO:0000259" key="7">
    <source>
        <dbReference type="PROSITE" id="PS51188"/>
    </source>
</evidence>
<protein>
    <recommendedName>
        <fullName evidence="7">CR-type domain-containing protein</fullName>
    </recommendedName>
</protein>
<dbReference type="Gene3D" id="2.60.260.20">
    <property type="entry name" value="Urease metallochaperone UreE, N-terminal domain"/>
    <property type="match status" value="1"/>
</dbReference>
<dbReference type="GO" id="GO:0051082">
    <property type="term" value="F:unfolded protein binding"/>
    <property type="evidence" value="ECO:0007669"/>
    <property type="project" value="InterPro"/>
</dbReference>
<dbReference type="GO" id="GO:0006457">
    <property type="term" value="P:protein folding"/>
    <property type="evidence" value="ECO:0007669"/>
    <property type="project" value="InterPro"/>
</dbReference>
<evidence type="ECO:0000256" key="4">
    <source>
        <dbReference type="ARBA" id="ARBA00022833"/>
    </source>
</evidence>
<reference evidence="8" key="1">
    <citation type="submission" date="2022-12" db="EMBL/GenBank/DDBJ databases">
        <title>Genome assemblies of Blomia tropicalis.</title>
        <authorList>
            <person name="Cui Y."/>
        </authorList>
    </citation>
    <scope>NUCLEOTIDE SEQUENCE</scope>
    <source>
        <tissue evidence="8">Adult mites</tissue>
    </source>
</reference>
<evidence type="ECO:0000256" key="3">
    <source>
        <dbReference type="ARBA" id="ARBA00022771"/>
    </source>
</evidence>
<keyword evidence="3 6" id="KW-0863">Zinc-finger</keyword>
<dbReference type="Proteomes" id="UP001142055">
    <property type="component" value="Chromosome 1"/>
</dbReference>
<evidence type="ECO:0000313" key="8">
    <source>
        <dbReference type="EMBL" id="KAJ6221463.1"/>
    </source>
</evidence>
<feature type="domain" description="CR-type" evidence="7">
    <location>
        <begin position="1"/>
        <end position="59"/>
    </location>
</feature>
<accession>A0A9Q0M7T1</accession>
<keyword evidence="5" id="KW-0143">Chaperone</keyword>
<dbReference type="InterPro" id="IPR008971">
    <property type="entry name" value="HSP40/DnaJ_pept-bd"/>
</dbReference>
<dbReference type="SUPFAM" id="SSF49493">
    <property type="entry name" value="HSP40/DnaJ peptide-binding domain"/>
    <property type="match status" value="1"/>
</dbReference>
<dbReference type="SUPFAM" id="SSF57938">
    <property type="entry name" value="DnaJ/Hsp40 cysteine-rich domain"/>
    <property type="match status" value="1"/>
</dbReference>
<dbReference type="InterPro" id="IPR036410">
    <property type="entry name" value="HSP_DnaJ_Cys-rich_dom_sf"/>
</dbReference>
<proteinExistence type="predicted"/>
<dbReference type="Pfam" id="PF01556">
    <property type="entry name" value="DnaJ_C"/>
    <property type="match status" value="1"/>
</dbReference>
<gene>
    <name evidence="8" type="ORF">RDWZM_000008</name>
</gene>
<dbReference type="Gene3D" id="2.10.230.10">
    <property type="entry name" value="Heat shock protein DnaJ, cysteine-rich domain"/>
    <property type="match status" value="1"/>
</dbReference>
<dbReference type="GO" id="GO:0005739">
    <property type="term" value="C:mitochondrion"/>
    <property type="evidence" value="ECO:0007669"/>
    <property type="project" value="TreeGrafter"/>
</dbReference>
<evidence type="ECO:0000256" key="1">
    <source>
        <dbReference type="ARBA" id="ARBA00022723"/>
    </source>
</evidence>
<dbReference type="InterPro" id="IPR002939">
    <property type="entry name" value="DnaJ_C"/>
</dbReference>
<feature type="zinc finger region" description="CR-type" evidence="6">
    <location>
        <begin position="1"/>
        <end position="59"/>
    </location>
</feature>
<dbReference type="AlphaFoldDB" id="A0A9Q0M7T1"/>
<dbReference type="PANTHER" id="PTHR44145">
    <property type="entry name" value="DNAJ HOMOLOG SUBFAMILY A MEMBER 3, MITOCHONDRIAL"/>
    <property type="match status" value="1"/>
</dbReference>
<evidence type="ECO:0000256" key="5">
    <source>
        <dbReference type="ARBA" id="ARBA00023186"/>
    </source>
</evidence>
<dbReference type="GO" id="GO:0007005">
    <property type="term" value="P:mitochondrion organization"/>
    <property type="evidence" value="ECO:0007669"/>
    <property type="project" value="TreeGrafter"/>
</dbReference>
<dbReference type="CDD" id="cd10719">
    <property type="entry name" value="DnaJ_zf"/>
    <property type="match status" value="1"/>
</dbReference>
<dbReference type="InterPro" id="IPR051938">
    <property type="entry name" value="Apopto_cytoskel_mod"/>
</dbReference>
<dbReference type="GO" id="GO:0031072">
    <property type="term" value="F:heat shock protein binding"/>
    <property type="evidence" value="ECO:0007669"/>
    <property type="project" value="InterPro"/>
</dbReference>
<evidence type="ECO:0000256" key="6">
    <source>
        <dbReference type="PROSITE-ProRule" id="PRU00546"/>
    </source>
</evidence>
<evidence type="ECO:0000313" key="9">
    <source>
        <dbReference type="Proteomes" id="UP001142055"/>
    </source>
</evidence>
<dbReference type="CDD" id="cd10747">
    <property type="entry name" value="DnaJ_C"/>
    <property type="match status" value="1"/>
</dbReference>
<dbReference type="OMA" id="TRNINCP"/>
<keyword evidence="4 6" id="KW-0862">Zinc</keyword>
<dbReference type="PANTHER" id="PTHR44145:SF3">
    <property type="entry name" value="DNAJ HOMOLOG SUBFAMILY A MEMBER 3, MITOCHONDRIAL"/>
    <property type="match status" value="1"/>
</dbReference>
<dbReference type="PROSITE" id="PS51188">
    <property type="entry name" value="ZF_CR"/>
    <property type="match status" value="1"/>
</dbReference>
<keyword evidence="1 6" id="KW-0479">Metal-binding</keyword>